<evidence type="ECO:0000256" key="1">
    <source>
        <dbReference type="SAM" id="MobiDB-lite"/>
    </source>
</evidence>
<feature type="region of interest" description="Disordered" evidence="1">
    <location>
        <begin position="1"/>
        <end position="77"/>
    </location>
</feature>
<feature type="non-terminal residue" evidence="2">
    <location>
        <position position="1"/>
    </location>
</feature>
<organism evidence="2">
    <name type="scientific">uncultured Nocardioidaceae bacterium</name>
    <dbReference type="NCBI Taxonomy" id="253824"/>
    <lineage>
        <taxon>Bacteria</taxon>
        <taxon>Bacillati</taxon>
        <taxon>Actinomycetota</taxon>
        <taxon>Actinomycetes</taxon>
        <taxon>Propionibacteriales</taxon>
        <taxon>Nocardioidaceae</taxon>
        <taxon>environmental samples</taxon>
    </lineage>
</organism>
<evidence type="ECO:0000313" key="2">
    <source>
        <dbReference type="EMBL" id="CAA9339676.1"/>
    </source>
</evidence>
<feature type="non-terminal residue" evidence="2">
    <location>
        <position position="77"/>
    </location>
</feature>
<sequence length="77" mass="7512">DGVRGGAGVARRPAGPAAGRRPRRGLRLGQDDAAAPAGRGGAAAGGRREPRRPAACGPRRGRPAGPTTPAAAGLLTD</sequence>
<proteinExistence type="predicted"/>
<accession>A0A6J4LQR0</accession>
<dbReference type="AlphaFoldDB" id="A0A6J4LQR0"/>
<gene>
    <name evidence="2" type="ORF">AVDCRST_MAG36-1341</name>
</gene>
<name>A0A6J4LQR0_9ACTN</name>
<dbReference type="EMBL" id="CADCUH010000087">
    <property type="protein sequence ID" value="CAA9339676.1"/>
    <property type="molecule type" value="Genomic_DNA"/>
</dbReference>
<reference evidence="2" key="1">
    <citation type="submission" date="2020-02" db="EMBL/GenBank/DDBJ databases">
        <authorList>
            <person name="Meier V. D."/>
        </authorList>
    </citation>
    <scope>NUCLEOTIDE SEQUENCE</scope>
    <source>
        <strain evidence="2">AVDCRST_MAG36</strain>
    </source>
</reference>
<protein>
    <submittedName>
        <fullName evidence="2">Uncharacterized protein</fullName>
    </submittedName>
</protein>
<feature type="compositionally biased region" description="Low complexity" evidence="1">
    <location>
        <begin position="53"/>
        <end position="77"/>
    </location>
</feature>
<feature type="compositionally biased region" description="Low complexity" evidence="1">
    <location>
        <begin position="9"/>
        <end position="19"/>
    </location>
</feature>